<dbReference type="InParanoid" id="C4R269"/>
<dbReference type="InterPro" id="IPR036873">
    <property type="entry name" value="Rhodanese-like_dom_sf"/>
</dbReference>
<name>C4R269_KOMPG</name>
<protein>
    <submittedName>
        <fullName evidence="2">Mitochondrial rhodanese-like protein</fullName>
    </submittedName>
</protein>
<gene>
    <name evidence="2" type="ordered locus">PAS_chr2-2_0313</name>
</gene>
<proteinExistence type="predicted"/>
<dbReference type="RefSeq" id="XP_002491873.1">
    <property type="nucleotide sequence ID" value="XM_002491828.1"/>
</dbReference>
<dbReference type="PANTHER" id="PTHR44086">
    <property type="entry name" value="THIOSULFATE SULFURTRANSFERASE RDL2, MITOCHONDRIAL-RELATED"/>
    <property type="match status" value="1"/>
</dbReference>
<evidence type="ECO:0000259" key="1">
    <source>
        <dbReference type="PROSITE" id="PS50206"/>
    </source>
</evidence>
<sequence length="179" mass="20250">MSRLITRSIVRTNLLTNLRRSALVTQRTPVSSLFVQSTTNKYAVPVFLFRSYSKQPIITEEPPAKVYNYEQIKDITEAPDSNVVLVDVREPDEYKAGFIPGAVNIPFKSSPGALNLSKEDFLDTFEFEKPSKDKELIFYCLGGVRSSAAEELAGTFGYLKRGNYIGSWEDWVAHEDKKK</sequence>
<dbReference type="OMA" id="REPYELF"/>
<dbReference type="AlphaFoldDB" id="C4R269"/>
<dbReference type="SMART" id="SM00450">
    <property type="entry name" value="RHOD"/>
    <property type="match status" value="1"/>
</dbReference>
<dbReference type="Pfam" id="PF00581">
    <property type="entry name" value="Rhodanese"/>
    <property type="match status" value="1"/>
</dbReference>
<evidence type="ECO:0000313" key="2">
    <source>
        <dbReference type="EMBL" id="CAY69593.1"/>
    </source>
</evidence>
<dbReference type="SUPFAM" id="SSF52821">
    <property type="entry name" value="Rhodanese/Cell cycle control phosphatase"/>
    <property type="match status" value="1"/>
</dbReference>
<dbReference type="PROSITE" id="PS50206">
    <property type="entry name" value="RHODANESE_3"/>
    <property type="match status" value="1"/>
</dbReference>
<dbReference type="CDD" id="cd01519">
    <property type="entry name" value="RHOD_HSP67B2"/>
    <property type="match status" value="1"/>
</dbReference>
<dbReference type="InterPro" id="IPR001763">
    <property type="entry name" value="Rhodanese-like_dom"/>
</dbReference>
<dbReference type="SMR" id="C4R269"/>
<dbReference type="PANTHER" id="PTHR44086:SF10">
    <property type="entry name" value="THIOSULFATE SULFURTRANSFERASE_RHODANESE-LIKE DOMAIN-CONTAINING PROTEIN 3"/>
    <property type="match status" value="1"/>
</dbReference>
<feature type="domain" description="Rhodanese" evidence="1">
    <location>
        <begin position="79"/>
        <end position="176"/>
    </location>
</feature>
<dbReference type="GeneID" id="8198213"/>
<dbReference type="STRING" id="644223.C4R269"/>
<dbReference type="FunCoup" id="C4R269">
    <property type="interactions" value="576"/>
</dbReference>
<dbReference type="EMBL" id="FN392320">
    <property type="protein sequence ID" value="CAY69593.1"/>
    <property type="molecule type" value="Genomic_DNA"/>
</dbReference>
<dbReference type="GO" id="GO:0004792">
    <property type="term" value="F:thiosulfate-cyanide sulfurtransferase activity"/>
    <property type="evidence" value="ECO:0007669"/>
    <property type="project" value="TreeGrafter"/>
</dbReference>
<evidence type="ECO:0000313" key="3">
    <source>
        <dbReference type="Proteomes" id="UP000000314"/>
    </source>
</evidence>
<reference evidence="2 3" key="1">
    <citation type="journal article" date="2009" name="Nat. Biotechnol.">
        <title>Genome sequence of the recombinant protein production host Pichia pastoris.</title>
        <authorList>
            <person name="De Schutter K."/>
            <person name="Lin Y.C."/>
            <person name="Tiels P."/>
            <person name="Van Hecke A."/>
            <person name="Glinka S."/>
            <person name="Weber-Lehmann J."/>
            <person name="Rouze P."/>
            <person name="Van de Peer Y."/>
            <person name="Callewaert N."/>
        </authorList>
    </citation>
    <scope>NUCLEOTIDE SEQUENCE [LARGE SCALE GENOMIC DNA]</scope>
    <source>
        <strain evidence="3">GS115 / ATCC 20864</strain>
    </source>
</reference>
<organism evidence="2 3">
    <name type="scientific">Komagataella phaffii (strain GS115 / ATCC 20864)</name>
    <name type="common">Yeast</name>
    <name type="synonym">Pichia pastoris</name>
    <dbReference type="NCBI Taxonomy" id="644223"/>
    <lineage>
        <taxon>Eukaryota</taxon>
        <taxon>Fungi</taxon>
        <taxon>Dikarya</taxon>
        <taxon>Ascomycota</taxon>
        <taxon>Saccharomycotina</taxon>
        <taxon>Pichiomycetes</taxon>
        <taxon>Pichiales</taxon>
        <taxon>Pichiaceae</taxon>
        <taxon>Komagataella</taxon>
    </lineage>
</organism>
<dbReference type="OrthoDB" id="566238at2759"/>
<accession>C4R269</accession>
<keyword evidence="3" id="KW-1185">Reference proteome</keyword>
<dbReference type="eggNOG" id="KOG1530">
    <property type="taxonomic scope" value="Eukaryota"/>
</dbReference>
<dbReference type="KEGG" id="ppa:PAS_chr2-2_0313"/>
<dbReference type="GO" id="GO:0005739">
    <property type="term" value="C:mitochondrion"/>
    <property type="evidence" value="ECO:0007669"/>
    <property type="project" value="TreeGrafter"/>
</dbReference>
<dbReference type="Gene3D" id="3.40.250.10">
    <property type="entry name" value="Rhodanese-like domain"/>
    <property type="match status" value="1"/>
</dbReference>
<dbReference type="HOGENOM" id="CLU_089574_0_0_1"/>
<dbReference type="Proteomes" id="UP000000314">
    <property type="component" value="Chromosome 2"/>
</dbReference>